<protein>
    <recommendedName>
        <fullName evidence="3">Liporotein LppU</fullName>
    </recommendedName>
</protein>
<proteinExistence type="predicted"/>
<dbReference type="EMBL" id="FVGW01000004">
    <property type="protein sequence ID" value="SKM03919.1"/>
    <property type="molecule type" value="Genomic_DNA"/>
</dbReference>
<accession>A0A1U0U5C1</accession>
<organism evidence="1 2">
    <name type="scientific">Mycobacteroides abscessus subsp. massiliense</name>
    <dbReference type="NCBI Taxonomy" id="1962118"/>
    <lineage>
        <taxon>Bacteria</taxon>
        <taxon>Bacillati</taxon>
        <taxon>Actinomycetota</taxon>
        <taxon>Actinomycetes</taxon>
        <taxon>Mycobacteriales</taxon>
        <taxon>Mycobacteriaceae</taxon>
        <taxon>Mycobacteroides</taxon>
        <taxon>Mycobacteroides abscessus</taxon>
    </lineage>
</organism>
<dbReference type="RefSeq" id="WP_234804397.1">
    <property type="nucleotide sequence ID" value="NZ_FVGW01000004.1"/>
</dbReference>
<evidence type="ECO:0008006" key="3">
    <source>
        <dbReference type="Google" id="ProtNLM"/>
    </source>
</evidence>
<sequence>MPDQCVKDAEQRFYLDTPDGGFAACLDYAWSTKDCLSIGKVSVVRAACNDNTAPRREKPISIVYDTQTAGVCPTGGFAHPIRRFTICTEPQH</sequence>
<evidence type="ECO:0000313" key="2">
    <source>
        <dbReference type="Proteomes" id="UP000190074"/>
    </source>
</evidence>
<name>A0A1U0U5C1_9MYCO</name>
<evidence type="ECO:0000313" key="1">
    <source>
        <dbReference type="EMBL" id="SKM03919.1"/>
    </source>
</evidence>
<reference evidence="1 2" key="1">
    <citation type="submission" date="2016-11" db="EMBL/GenBank/DDBJ databases">
        <authorList>
            <consortium name="Pathogen Informatics"/>
        </authorList>
    </citation>
    <scope>NUCLEOTIDE SEQUENCE [LARGE SCALE GENOMIC DNA]</scope>
    <source>
        <strain evidence="1 2">911</strain>
    </source>
</reference>
<dbReference type="AlphaFoldDB" id="A0A1U0U5C1"/>
<dbReference type="Proteomes" id="UP000190074">
    <property type="component" value="Unassembled WGS sequence"/>
</dbReference>
<gene>
    <name evidence="1" type="ORF">SAMEA2259716_02381</name>
</gene>